<dbReference type="Pfam" id="PF09752">
    <property type="entry name" value="ABHD18"/>
    <property type="match status" value="1"/>
</dbReference>
<feature type="binding site" evidence="4">
    <location>
        <position position="592"/>
    </location>
    <ligand>
        <name>substrate</name>
    </ligand>
</feature>
<dbReference type="InterPro" id="IPR028888">
    <property type="entry name" value="MOCS2B_euk"/>
</dbReference>
<dbReference type="PANTHER" id="PTHR13617:SF14">
    <property type="entry name" value="PROTEIN ABHD18"/>
    <property type="match status" value="1"/>
</dbReference>
<organism evidence="5 6">
    <name type="scientific">Apolygus lucorum</name>
    <name type="common">Small green plant bug</name>
    <name type="synonym">Lygocoris lucorum</name>
    <dbReference type="NCBI Taxonomy" id="248454"/>
    <lineage>
        <taxon>Eukaryota</taxon>
        <taxon>Metazoa</taxon>
        <taxon>Ecdysozoa</taxon>
        <taxon>Arthropoda</taxon>
        <taxon>Hexapoda</taxon>
        <taxon>Insecta</taxon>
        <taxon>Pterygota</taxon>
        <taxon>Neoptera</taxon>
        <taxon>Paraneoptera</taxon>
        <taxon>Hemiptera</taxon>
        <taxon>Heteroptera</taxon>
        <taxon>Panheteroptera</taxon>
        <taxon>Cimicomorpha</taxon>
        <taxon>Miridae</taxon>
        <taxon>Mirini</taxon>
        <taxon>Apolygus</taxon>
    </lineage>
</organism>
<dbReference type="EMBL" id="WIXP02000001">
    <property type="protein sequence ID" value="KAF6216625.1"/>
    <property type="molecule type" value="Genomic_DNA"/>
</dbReference>
<evidence type="ECO:0000256" key="4">
    <source>
        <dbReference type="HAMAP-Rule" id="MF_03052"/>
    </source>
</evidence>
<comment type="similarity">
    <text evidence="4">Belongs to the MoaE family. MOCS2B subfamily.</text>
</comment>
<dbReference type="InterPro" id="IPR029058">
    <property type="entry name" value="AB_hydrolase_fold"/>
</dbReference>
<comment type="subcellular location">
    <subcellularLocation>
        <location evidence="4">Cytoplasm</location>
    </subcellularLocation>
</comment>
<dbReference type="FunFam" id="3.90.1170.40:FF:000002">
    <property type="entry name" value="Molybdopterin synthase catalytic subunit"/>
    <property type="match status" value="1"/>
</dbReference>
<dbReference type="CDD" id="cd00756">
    <property type="entry name" value="MoaE"/>
    <property type="match status" value="1"/>
</dbReference>
<comment type="miscellaneous">
    <text evidence="4">This protein is produced by a bicistronic gene which also produces the large subunit (MOCS2A).</text>
</comment>
<name>A0A8S9YB83_APOLU</name>
<proteinExistence type="inferred from homology"/>
<dbReference type="GO" id="GO:0006777">
    <property type="term" value="P:Mo-molybdopterin cofactor biosynthetic process"/>
    <property type="evidence" value="ECO:0007669"/>
    <property type="project" value="UniProtKB-UniRule"/>
</dbReference>
<dbReference type="GO" id="GO:1990140">
    <property type="term" value="C:molybdopterin synthase complex"/>
    <property type="evidence" value="ECO:0007669"/>
    <property type="project" value="UniProtKB-UniRule"/>
</dbReference>
<feature type="binding site" evidence="4">
    <location>
        <begin position="576"/>
        <end position="577"/>
    </location>
    <ligand>
        <name>substrate</name>
    </ligand>
</feature>
<accession>A0A8S9YB83</accession>
<comment type="catalytic activity">
    <reaction evidence="4">
        <text>2 [molybdopterin-synthase sulfur-carrier protein]-C-terminal-Gly-aminoethanethioate + cyclic pyranopterin phosphate + H2O = molybdopterin + 2 [molybdopterin-synthase sulfur-carrier protein]-C-terminal Gly-Gly + 2 H(+)</text>
        <dbReference type="Rhea" id="RHEA:26333"/>
        <dbReference type="Rhea" id="RHEA-COMP:12202"/>
        <dbReference type="Rhea" id="RHEA-COMP:19907"/>
        <dbReference type="ChEBI" id="CHEBI:15377"/>
        <dbReference type="ChEBI" id="CHEBI:15378"/>
        <dbReference type="ChEBI" id="CHEBI:58698"/>
        <dbReference type="ChEBI" id="CHEBI:59648"/>
        <dbReference type="ChEBI" id="CHEBI:90778"/>
        <dbReference type="ChEBI" id="CHEBI:232372"/>
        <dbReference type="EC" id="2.8.1.12"/>
    </reaction>
</comment>
<dbReference type="Proteomes" id="UP000466442">
    <property type="component" value="Linkage Group LG1"/>
</dbReference>
<dbReference type="SUPFAM" id="SSF54690">
    <property type="entry name" value="Molybdopterin synthase subunit MoaE"/>
    <property type="match status" value="1"/>
</dbReference>
<keyword evidence="3 4" id="KW-0501">Molybdenum cofactor biosynthesis</keyword>
<dbReference type="Pfam" id="PF02391">
    <property type="entry name" value="MoaE"/>
    <property type="match status" value="1"/>
</dbReference>
<comment type="pathway">
    <text evidence="4">Cofactor biosynthesis; molybdopterin biosynthesis.</text>
</comment>
<dbReference type="InterPro" id="IPR036563">
    <property type="entry name" value="MoaE_sf"/>
</dbReference>
<dbReference type="AlphaFoldDB" id="A0A8S9YB83"/>
<dbReference type="SUPFAM" id="SSF53474">
    <property type="entry name" value="alpha/beta-Hydrolases"/>
    <property type="match status" value="1"/>
</dbReference>
<dbReference type="HAMAP" id="MF_03052">
    <property type="entry name" value="MOC2B"/>
    <property type="match status" value="1"/>
</dbReference>
<dbReference type="OrthoDB" id="9987145at2759"/>
<dbReference type="PANTHER" id="PTHR13617">
    <property type="entry name" value="PROTEIN ABHD18"/>
    <property type="match status" value="1"/>
</dbReference>
<gene>
    <name evidence="4" type="primary">Mocs2</name>
    <name evidence="5" type="ORF">GE061_000970</name>
</gene>
<feature type="binding site" evidence="4">
    <location>
        <begin position="599"/>
        <end position="601"/>
    </location>
    <ligand>
        <name>substrate</name>
    </ligand>
</feature>
<dbReference type="InterPro" id="IPR003448">
    <property type="entry name" value="Mopterin_biosynth_MoaE"/>
</dbReference>
<sequence length="624" mass="71312">MSKCSRIDRIYRSLLLSKYFTKGWGSPKDIKRLLEFRKDVSDRSKCVHLIPDHYPVEITKDQVSRGIRYIEGRFQSPFDLYMPELLPTEVKSSYFQMVLPVEWKHENYRPICIQMAATGDHFYWRRRYLMAKPLLEEAGIASIIVENPFYGVRKPPKQKRSVLNNVLDIFIMGGCLVLEGMVLHKWCKKNGIGPVGFSGYSMGGHMASLAATSIPEPVILVPCLSWSTASGVFTEGVMSKAIDWELLLAQYNENDSFKRDIKNMVKDLSDDAFRAGKNWIKQYSSDSNSLPKIDSAAMMQDLNDEKFTKVPFNGLSQKAVIRWQNDIKKISWSPENTIEKHGTTASYTTTAYEQRFALLERLNQILFSSGKDGRVDWAQQELFHFMKGIMDECTHIANFTTPVDTSLIISVCAEDDGYVPRCGVADIREVWPGAEVRYVQGGHVTAFVLHQKAFRKAIVDAFERYRQNFLKLLVTMNHFELVHDHLSIEPIVAKVKSPDCGAVSLFVGTARNNFNGREVVSLHYEAYQKMAHKEFMDICAEIRSKWKSIVNIAVQHRLGKVSVTENIVTVALSSPHRAESLEAMIYILEKLKERVPIWKKENYKDADGIWKENAECVESRIPCT</sequence>
<evidence type="ECO:0000256" key="1">
    <source>
        <dbReference type="ARBA" id="ARBA00022490"/>
    </source>
</evidence>
<dbReference type="GO" id="GO:0030366">
    <property type="term" value="F:molybdopterin synthase activity"/>
    <property type="evidence" value="ECO:0007669"/>
    <property type="project" value="UniProtKB-UniRule"/>
</dbReference>
<evidence type="ECO:0000256" key="2">
    <source>
        <dbReference type="ARBA" id="ARBA00022679"/>
    </source>
</evidence>
<dbReference type="InterPro" id="IPR019149">
    <property type="entry name" value="ABHD18"/>
</dbReference>
<comment type="function">
    <text evidence="4">Catalytic subunit of the molybdopterin synthase complex, a complex that catalyzes the conversion of precursor Z into molybdopterin. Acts by mediating the incorporation of 2 sulfur atoms from thiocarboxylated MOCS2A into precursor Z to generate a dithiolene group.</text>
</comment>
<comment type="caution">
    <text evidence="5">The sequence shown here is derived from an EMBL/GenBank/DDBJ whole genome shotgun (WGS) entry which is preliminary data.</text>
</comment>
<evidence type="ECO:0000313" key="5">
    <source>
        <dbReference type="EMBL" id="KAF6216625.1"/>
    </source>
</evidence>
<evidence type="ECO:0000313" key="6">
    <source>
        <dbReference type="Proteomes" id="UP000466442"/>
    </source>
</evidence>
<dbReference type="EC" id="2.8.1.12" evidence="4"/>
<protein>
    <recommendedName>
        <fullName evidence="4">Molybdopterin synthase catalytic subunit</fullName>
        <ecNumber evidence="4">2.8.1.12</ecNumber>
    </recommendedName>
    <alternativeName>
        <fullName evidence="4">Molybdenum cofactor synthesis protein 2 large subunit</fullName>
    </alternativeName>
    <alternativeName>
        <fullName evidence="4">Molybdenum cofactor synthesis protein 2B</fullName>
        <shortName evidence="4">MOCS2B</shortName>
    </alternativeName>
</protein>
<keyword evidence="2 4" id="KW-0808">Transferase</keyword>
<dbReference type="Gene3D" id="3.40.50.1820">
    <property type="entry name" value="alpha/beta hydrolase"/>
    <property type="match status" value="1"/>
</dbReference>
<dbReference type="Gene3D" id="3.90.1170.40">
    <property type="entry name" value="Molybdopterin biosynthesis MoaE subunit"/>
    <property type="match status" value="1"/>
</dbReference>
<comment type="subunit">
    <text evidence="4">Heterotetramer; composed of 2 small (MOCS2A) and 2 large (MOCS2B) subunits.</text>
</comment>
<evidence type="ECO:0000256" key="3">
    <source>
        <dbReference type="ARBA" id="ARBA00023150"/>
    </source>
</evidence>
<keyword evidence="1 4" id="KW-0963">Cytoplasm</keyword>
<reference evidence="5" key="1">
    <citation type="journal article" date="2021" name="Mol. Ecol. Resour.">
        <title>Apolygus lucorum genome provides insights into omnivorousness and mesophyll feeding.</title>
        <authorList>
            <person name="Liu Y."/>
            <person name="Liu H."/>
            <person name="Wang H."/>
            <person name="Huang T."/>
            <person name="Liu B."/>
            <person name="Yang B."/>
            <person name="Yin L."/>
            <person name="Li B."/>
            <person name="Zhang Y."/>
            <person name="Zhang S."/>
            <person name="Jiang F."/>
            <person name="Zhang X."/>
            <person name="Ren Y."/>
            <person name="Wang B."/>
            <person name="Wang S."/>
            <person name="Lu Y."/>
            <person name="Wu K."/>
            <person name="Fan W."/>
            <person name="Wang G."/>
        </authorList>
    </citation>
    <scope>NUCLEOTIDE SEQUENCE</scope>
    <source>
        <strain evidence="5">12Hb</strain>
    </source>
</reference>
<keyword evidence="6" id="KW-1185">Reference proteome</keyword>